<dbReference type="STRING" id="1754190.A0A1Y2C6I9"/>
<dbReference type="AlphaFoldDB" id="A0A1Y2C6I9"/>
<accession>A0A1Y2C6I9</accession>
<organism evidence="1 2">
    <name type="scientific">Neocallimastix californiae</name>
    <dbReference type="NCBI Taxonomy" id="1754190"/>
    <lineage>
        <taxon>Eukaryota</taxon>
        <taxon>Fungi</taxon>
        <taxon>Fungi incertae sedis</taxon>
        <taxon>Chytridiomycota</taxon>
        <taxon>Chytridiomycota incertae sedis</taxon>
        <taxon>Neocallimastigomycetes</taxon>
        <taxon>Neocallimastigales</taxon>
        <taxon>Neocallimastigaceae</taxon>
        <taxon>Neocallimastix</taxon>
    </lineage>
</organism>
<comment type="caution">
    <text evidence="1">The sequence shown here is derived from an EMBL/GenBank/DDBJ whole genome shotgun (WGS) entry which is preliminary data.</text>
</comment>
<dbReference type="EMBL" id="MCOG01000119">
    <property type="protein sequence ID" value="ORY42663.1"/>
    <property type="molecule type" value="Genomic_DNA"/>
</dbReference>
<evidence type="ECO:0000313" key="1">
    <source>
        <dbReference type="EMBL" id="ORY42663.1"/>
    </source>
</evidence>
<gene>
    <name evidence="1" type="ORF">LY90DRAFT_621613</name>
</gene>
<keyword evidence="2" id="KW-1185">Reference proteome</keyword>
<evidence type="ECO:0000313" key="2">
    <source>
        <dbReference type="Proteomes" id="UP000193920"/>
    </source>
</evidence>
<protein>
    <submittedName>
        <fullName evidence="1">Uncharacterized protein</fullName>
    </submittedName>
</protein>
<name>A0A1Y2C6I9_9FUNG</name>
<sequence>MKHSACLSFYWMKSIEEFENRELNSKEPFEEIHLYNKVMRLGVKWILNTKRFRIGFSILGLPPTLERLYTLSLKFKRHIKEIDEDNPLNVAFYINNYKSRIPRNSFFYKVMDWDHLFHLKYFGLKDPVIPDDEDPNDPDIDLIGLDSRIKDLIYKSNFGSSALTSCILPFARVKKKTDKNYIKETNSSDQCIYINDPITRYRAIRWRLNTFLYKKICPICHREMNRAHIQKCKLFMHVPFWHFICNDDIYAYKSELRKYGDHPPPNYNILDIN</sequence>
<proteinExistence type="predicted"/>
<dbReference type="Proteomes" id="UP000193920">
    <property type="component" value="Unassembled WGS sequence"/>
</dbReference>
<reference evidence="1 2" key="1">
    <citation type="submission" date="2016-08" db="EMBL/GenBank/DDBJ databases">
        <title>A Parts List for Fungal Cellulosomes Revealed by Comparative Genomics.</title>
        <authorList>
            <consortium name="DOE Joint Genome Institute"/>
            <person name="Haitjema C.H."/>
            <person name="Gilmore S.P."/>
            <person name="Henske J.K."/>
            <person name="Solomon K.V."/>
            <person name="De Groot R."/>
            <person name="Kuo A."/>
            <person name="Mondo S.J."/>
            <person name="Salamov A.A."/>
            <person name="Labutti K."/>
            <person name="Zhao Z."/>
            <person name="Chiniquy J."/>
            <person name="Barry K."/>
            <person name="Brewer H.M."/>
            <person name="Purvine S.O."/>
            <person name="Wright A.T."/>
            <person name="Boxma B."/>
            <person name="Van Alen T."/>
            <person name="Hackstein J.H."/>
            <person name="Baker S.E."/>
            <person name="Grigoriev I.V."/>
            <person name="O'Malley M.A."/>
        </authorList>
    </citation>
    <scope>NUCLEOTIDE SEQUENCE [LARGE SCALE GENOMIC DNA]</scope>
    <source>
        <strain evidence="1 2">G1</strain>
    </source>
</reference>